<protein>
    <recommendedName>
        <fullName evidence="2">cyclin-dependent kinase</fullName>
        <ecNumber evidence="2">2.7.11.22</ecNumber>
    </recommendedName>
</protein>
<dbReference type="EMBL" id="CVMT01000006">
    <property type="protein sequence ID" value="CRG89571.1"/>
    <property type="molecule type" value="Genomic_DNA"/>
</dbReference>
<dbReference type="Proteomes" id="UP000054383">
    <property type="component" value="Unassembled WGS sequence"/>
</dbReference>
<dbReference type="InterPro" id="IPR000719">
    <property type="entry name" value="Prot_kinase_dom"/>
</dbReference>
<evidence type="ECO:0000256" key="3">
    <source>
        <dbReference type="ARBA" id="ARBA00022741"/>
    </source>
</evidence>
<organism evidence="8 9">
    <name type="scientific">Talaromyces islandicus</name>
    <name type="common">Penicillium islandicum</name>
    <dbReference type="NCBI Taxonomy" id="28573"/>
    <lineage>
        <taxon>Eukaryota</taxon>
        <taxon>Fungi</taxon>
        <taxon>Dikarya</taxon>
        <taxon>Ascomycota</taxon>
        <taxon>Pezizomycotina</taxon>
        <taxon>Eurotiomycetes</taxon>
        <taxon>Eurotiomycetidae</taxon>
        <taxon>Eurotiales</taxon>
        <taxon>Trichocomaceae</taxon>
        <taxon>Talaromyces</taxon>
        <taxon>Talaromyces sect. Islandici</taxon>
    </lineage>
</organism>
<dbReference type="GO" id="GO:0005737">
    <property type="term" value="C:cytoplasm"/>
    <property type="evidence" value="ECO:0007669"/>
    <property type="project" value="TreeGrafter"/>
</dbReference>
<evidence type="ECO:0000259" key="7">
    <source>
        <dbReference type="PROSITE" id="PS50011"/>
    </source>
</evidence>
<dbReference type="GO" id="GO:0010389">
    <property type="term" value="P:regulation of G2/M transition of mitotic cell cycle"/>
    <property type="evidence" value="ECO:0007669"/>
    <property type="project" value="TreeGrafter"/>
</dbReference>
<dbReference type="GO" id="GO:0004693">
    <property type="term" value="F:cyclin-dependent protein serine/threonine kinase activity"/>
    <property type="evidence" value="ECO:0007669"/>
    <property type="project" value="UniProtKB-EC"/>
</dbReference>
<evidence type="ECO:0000313" key="9">
    <source>
        <dbReference type="Proteomes" id="UP000054383"/>
    </source>
</evidence>
<keyword evidence="4" id="KW-0067">ATP-binding</keyword>
<dbReference type="Gene3D" id="3.30.200.20">
    <property type="entry name" value="Phosphorylase Kinase, domain 1"/>
    <property type="match status" value="1"/>
</dbReference>
<sequence length="460" mass="50903">MHFGLPGQPATWQRTRLSPLRQRERPCLGAPAALKDSNRPGDTLDVDIKPQLLFTAATLIIVFTQTRSCPCERIFSRFASDSCLPSISTSAYRKAAPSASFAEAQAHAKRYESEAYGKAASKVEYDQLWEQVIDEVHAQHSVAPVIDSPEVQPDYEEEQPQEGAVTIGKYQHCHHHDDGLLSTIYRAKNDDGALVALKVTTPHLMGPPHDSKREVRLLREAASSHVIPMLEAFDLAGGRLILVFPFMKFNMNELLRQDILTPSQIKSHLRDMFTALECVHGLGIIHRDVKPSNILLESPSGPAYLSDFGIAWKEGDAGSEPSTQKITDVGTTCYRPPEILFGSRDYNTTLDLWAAGCVVAEVLDAYHSQLFDAGPLGSELALIQSIFTTLGTPDTTVWPESVRLPDWGKFEFYKYPAKPWEEIIRGASSQGRDLVGQLVRYESASRLTAAGALEHPFFSA</sequence>
<evidence type="ECO:0000256" key="6">
    <source>
        <dbReference type="ARBA" id="ARBA00048367"/>
    </source>
</evidence>
<comment type="catalytic activity">
    <reaction evidence="6">
        <text>L-seryl-[protein] + ATP = O-phospho-L-seryl-[protein] + ADP + H(+)</text>
        <dbReference type="Rhea" id="RHEA:17989"/>
        <dbReference type="Rhea" id="RHEA-COMP:9863"/>
        <dbReference type="Rhea" id="RHEA-COMP:11604"/>
        <dbReference type="ChEBI" id="CHEBI:15378"/>
        <dbReference type="ChEBI" id="CHEBI:29999"/>
        <dbReference type="ChEBI" id="CHEBI:30616"/>
        <dbReference type="ChEBI" id="CHEBI:83421"/>
        <dbReference type="ChEBI" id="CHEBI:456216"/>
        <dbReference type="EC" id="2.7.11.22"/>
    </reaction>
</comment>
<reference evidence="8 9" key="1">
    <citation type="submission" date="2015-04" db="EMBL/GenBank/DDBJ databases">
        <authorList>
            <person name="Syromyatnikov M.Y."/>
            <person name="Popov V.N."/>
        </authorList>
    </citation>
    <scope>NUCLEOTIDE SEQUENCE [LARGE SCALE GENOMIC DNA]</scope>
    <source>
        <strain evidence="8">WF-38-12</strain>
    </source>
</reference>
<dbReference type="STRING" id="28573.A0A0U1M3K2"/>
<gene>
    <name evidence="8" type="ORF">PISL3812_06608</name>
</gene>
<dbReference type="GO" id="GO:0005524">
    <property type="term" value="F:ATP binding"/>
    <property type="evidence" value="ECO:0007669"/>
    <property type="project" value="UniProtKB-KW"/>
</dbReference>
<dbReference type="OMA" id="FELWTVF"/>
<keyword evidence="3" id="KW-0547">Nucleotide-binding</keyword>
<dbReference type="PROSITE" id="PS00108">
    <property type="entry name" value="PROTEIN_KINASE_ST"/>
    <property type="match status" value="1"/>
</dbReference>
<accession>A0A0U1M3K2</accession>
<dbReference type="FunFam" id="1.10.510.10:FF:000924">
    <property type="entry name" value="Cell division protein kinase (Ctk1), putative"/>
    <property type="match status" value="1"/>
</dbReference>
<name>A0A0U1M3K2_TALIS</name>
<keyword evidence="9" id="KW-1185">Reference proteome</keyword>
<dbReference type="GO" id="GO:0010468">
    <property type="term" value="P:regulation of gene expression"/>
    <property type="evidence" value="ECO:0007669"/>
    <property type="project" value="TreeGrafter"/>
</dbReference>
<dbReference type="InterPro" id="IPR008271">
    <property type="entry name" value="Ser/Thr_kinase_AS"/>
</dbReference>
<dbReference type="OrthoDB" id="413582at2759"/>
<dbReference type="GO" id="GO:0007165">
    <property type="term" value="P:signal transduction"/>
    <property type="evidence" value="ECO:0007669"/>
    <property type="project" value="TreeGrafter"/>
</dbReference>
<dbReference type="EC" id="2.7.11.22" evidence="2"/>
<evidence type="ECO:0000256" key="2">
    <source>
        <dbReference type="ARBA" id="ARBA00012425"/>
    </source>
</evidence>
<dbReference type="PANTHER" id="PTHR24056:SF576">
    <property type="entry name" value="SERINE_THREONINE-PROTEIN KINASE CSK1"/>
    <property type="match status" value="1"/>
</dbReference>
<dbReference type="GO" id="GO:0005634">
    <property type="term" value="C:nucleus"/>
    <property type="evidence" value="ECO:0007669"/>
    <property type="project" value="TreeGrafter"/>
</dbReference>
<dbReference type="Pfam" id="PF00069">
    <property type="entry name" value="Pkinase"/>
    <property type="match status" value="1"/>
</dbReference>
<evidence type="ECO:0000256" key="1">
    <source>
        <dbReference type="ARBA" id="ARBA00006485"/>
    </source>
</evidence>
<dbReference type="SUPFAM" id="SSF56112">
    <property type="entry name" value="Protein kinase-like (PK-like)"/>
    <property type="match status" value="1"/>
</dbReference>
<dbReference type="Gene3D" id="1.10.510.10">
    <property type="entry name" value="Transferase(Phosphotransferase) domain 1"/>
    <property type="match status" value="1"/>
</dbReference>
<comment type="catalytic activity">
    <reaction evidence="5">
        <text>L-threonyl-[protein] + ATP = O-phospho-L-threonyl-[protein] + ADP + H(+)</text>
        <dbReference type="Rhea" id="RHEA:46608"/>
        <dbReference type="Rhea" id="RHEA-COMP:11060"/>
        <dbReference type="Rhea" id="RHEA-COMP:11605"/>
        <dbReference type="ChEBI" id="CHEBI:15378"/>
        <dbReference type="ChEBI" id="CHEBI:30013"/>
        <dbReference type="ChEBI" id="CHEBI:30616"/>
        <dbReference type="ChEBI" id="CHEBI:61977"/>
        <dbReference type="ChEBI" id="CHEBI:456216"/>
        <dbReference type="EC" id="2.7.11.22"/>
    </reaction>
</comment>
<feature type="domain" description="Protein kinase" evidence="7">
    <location>
        <begin position="170"/>
        <end position="458"/>
    </location>
</feature>
<evidence type="ECO:0000256" key="5">
    <source>
        <dbReference type="ARBA" id="ARBA00047811"/>
    </source>
</evidence>
<comment type="similarity">
    <text evidence="1">Belongs to the protein kinase superfamily. CMGC Ser/Thr protein kinase family. CDC2/CDKX subfamily.</text>
</comment>
<dbReference type="PROSITE" id="PS50011">
    <property type="entry name" value="PROTEIN_KINASE_DOM"/>
    <property type="match status" value="1"/>
</dbReference>
<dbReference type="InterPro" id="IPR050108">
    <property type="entry name" value="CDK"/>
</dbReference>
<evidence type="ECO:0000256" key="4">
    <source>
        <dbReference type="ARBA" id="ARBA00022840"/>
    </source>
</evidence>
<dbReference type="InterPro" id="IPR011009">
    <property type="entry name" value="Kinase-like_dom_sf"/>
</dbReference>
<dbReference type="PANTHER" id="PTHR24056">
    <property type="entry name" value="CELL DIVISION PROTEIN KINASE"/>
    <property type="match status" value="1"/>
</dbReference>
<dbReference type="SMART" id="SM00220">
    <property type="entry name" value="S_TKc"/>
    <property type="match status" value="1"/>
</dbReference>
<dbReference type="GO" id="GO:0000307">
    <property type="term" value="C:cyclin-dependent protein kinase holoenzyme complex"/>
    <property type="evidence" value="ECO:0007669"/>
    <property type="project" value="TreeGrafter"/>
</dbReference>
<dbReference type="GO" id="GO:0030332">
    <property type="term" value="F:cyclin binding"/>
    <property type="evidence" value="ECO:0007669"/>
    <property type="project" value="TreeGrafter"/>
</dbReference>
<dbReference type="AlphaFoldDB" id="A0A0U1M3K2"/>
<evidence type="ECO:0000313" key="8">
    <source>
        <dbReference type="EMBL" id="CRG89571.1"/>
    </source>
</evidence>
<dbReference type="GO" id="GO:0000082">
    <property type="term" value="P:G1/S transition of mitotic cell cycle"/>
    <property type="evidence" value="ECO:0007669"/>
    <property type="project" value="TreeGrafter"/>
</dbReference>
<proteinExistence type="inferred from homology"/>